<keyword evidence="5" id="KW-1185">Reference proteome</keyword>
<name>A0AA46AF79_9AQUI</name>
<dbReference type="GO" id="GO:0004789">
    <property type="term" value="F:thiamine-phosphate diphosphorylase activity"/>
    <property type="evidence" value="ECO:0007669"/>
    <property type="project" value="TreeGrafter"/>
</dbReference>
<dbReference type="GO" id="GO:0005737">
    <property type="term" value="C:cytoplasm"/>
    <property type="evidence" value="ECO:0007669"/>
    <property type="project" value="TreeGrafter"/>
</dbReference>
<protein>
    <submittedName>
        <fullName evidence="4">Thiamine-phosphate pyrophosphorylase</fullName>
    </submittedName>
</protein>
<proteinExistence type="predicted"/>
<comment type="caution">
    <text evidence="4">The sequence shown here is derived from an EMBL/GenBank/DDBJ whole genome shotgun (WGS) entry which is preliminary data.</text>
</comment>
<dbReference type="InterPro" id="IPR022998">
    <property type="entry name" value="ThiamineP_synth_TenI"/>
</dbReference>
<accession>A0AA46AF79</accession>
<evidence type="ECO:0000256" key="1">
    <source>
        <dbReference type="ARBA" id="ARBA00004948"/>
    </source>
</evidence>
<dbReference type="Gene3D" id="3.20.20.70">
    <property type="entry name" value="Aldolase class I"/>
    <property type="match status" value="1"/>
</dbReference>
<evidence type="ECO:0000313" key="5">
    <source>
        <dbReference type="Proteomes" id="UP001157947"/>
    </source>
</evidence>
<sequence length="187" mass="21390">MILPKFYCITDRKKFKKPFKEQILYLAKEGIRLFQIREKDLSSEELFYLCKETKEALKGYDVFIFVNDRVDIAYILNLTGVHLPEKSIPIKDIKSKFPDLIVGKSCHSIESAKKAEEEGADYIFYSPIFAVEGKDKPKGLEGLKDVLKNVKIPVYALGGINKQNLQEVLNTGVYGVASIRLFLEEDF</sequence>
<evidence type="ECO:0000259" key="3">
    <source>
        <dbReference type="Pfam" id="PF02581"/>
    </source>
</evidence>
<reference evidence="4" key="1">
    <citation type="submission" date="2017-05" db="EMBL/GenBank/DDBJ databases">
        <authorList>
            <person name="Varghese N."/>
            <person name="Submissions S."/>
        </authorList>
    </citation>
    <scope>NUCLEOTIDE SEQUENCE</scope>
    <source>
        <strain evidence="4">DSM 18763</strain>
    </source>
</reference>
<dbReference type="SUPFAM" id="SSF51391">
    <property type="entry name" value="Thiamin phosphate synthase"/>
    <property type="match status" value="1"/>
</dbReference>
<comment type="pathway">
    <text evidence="1">Cofactor biosynthesis; thiamine diphosphate biosynthesis.</text>
</comment>
<feature type="domain" description="Thiamine phosphate synthase/TenI" evidence="3">
    <location>
        <begin position="6"/>
        <end position="180"/>
    </location>
</feature>
<dbReference type="EMBL" id="FXTX01000017">
    <property type="protein sequence ID" value="SMP18243.1"/>
    <property type="molecule type" value="Genomic_DNA"/>
</dbReference>
<dbReference type="InterPro" id="IPR013785">
    <property type="entry name" value="Aldolase_TIM"/>
</dbReference>
<evidence type="ECO:0000256" key="2">
    <source>
        <dbReference type="ARBA" id="ARBA00022977"/>
    </source>
</evidence>
<organism evidence="4 5">
    <name type="scientific">Venenivibrio stagnispumantis</name>
    <dbReference type="NCBI Taxonomy" id="407998"/>
    <lineage>
        <taxon>Bacteria</taxon>
        <taxon>Pseudomonadati</taxon>
        <taxon>Aquificota</taxon>
        <taxon>Aquificia</taxon>
        <taxon>Aquificales</taxon>
        <taxon>Hydrogenothermaceae</taxon>
        <taxon>Venenivibrio</taxon>
    </lineage>
</organism>
<dbReference type="GO" id="GO:0009228">
    <property type="term" value="P:thiamine biosynthetic process"/>
    <property type="evidence" value="ECO:0007669"/>
    <property type="project" value="UniProtKB-KW"/>
</dbReference>
<dbReference type="InterPro" id="IPR036206">
    <property type="entry name" value="ThiamineP_synth_sf"/>
</dbReference>
<keyword evidence="2" id="KW-0784">Thiamine biosynthesis</keyword>
<evidence type="ECO:0000313" key="4">
    <source>
        <dbReference type="EMBL" id="SMP18243.1"/>
    </source>
</evidence>
<gene>
    <name evidence="4" type="ORF">SAMN06264868_11713</name>
</gene>
<dbReference type="RefSeq" id="WP_265134243.1">
    <property type="nucleotide sequence ID" value="NZ_FXTX01000017.1"/>
</dbReference>
<dbReference type="CDD" id="cd00564">
    <property type="entry name" value="TMP_TenI"/>
    <property type="match status" value="1"/>
</dbReference>
<dbReference type="Proteomes" id="UP001157947">
    <property type="component" value="Unassembled WGS sequence"/>
</dbReference>
<dbReference type="PANTHER" id="PTHR20857">
    <property type="entry name" value="THIAMINE-PHOSPHATE PYROPHOSPHORYLASE"/>
    <property type="match status" value="1"/>
</dbReference>
<dbReference type="PANTHER" id="PTHR20857:SF15">
    <property type="entry name" value="THIAMINE-PHOSPHATE SYNTHASE"/>
    <property type="match status" value="1"/>
</dbReference>
<dbReference type="AlphaFoldDB" id="A0AA46AF79"/>
<dbReference type="Pfam" id="PF02581">
    <property type="entry name" value="TMP-TENI"/>
    <property type="match status" value="1"/>
</dbReference>